<feature type="compositionally biased region" description="Low complexity" evidence="1">
    <location>
        <begin position="206"/>
        <end position="251"/>
    </location>
</feature>
<evidence type="ECO:0000256" key="2">
    <source>
        <dbReference type="SAM" id="Phobius"/>
    </source>
</evidence>
<keyword evidence="2" id="KW-1133">Transmembrane helix</keyword>
<accession>A0A6F7Q3I6</accession>
<reference evidence="4" key="1">
    <citation type="submission" date="2020-12" db="UniProtKB">
        <authorList>
            <consortium name="WormBaseParasite"/>
        </authorList>
    </citation>
    <scope>IDENTIFICATION</scope>
    <source>
        <strain evidence="4">MHco3</strain>
    </source>
</reference>
<dbReference type="Pfam" id="PF09612">
    <property type="entry name" value="HtrL_YibB"/>
    <property type="match status" value="1"/>
</dbReference>
<sequence>MKHLNAALIAGVTIVFLFLNIYGLIEILRYLRDKQPQRQKHPITDGPLEVDVAESVEVSTTKRPITRTTTSTAARTTFRTRTMSTTAPLPAVTTTMPTPAETTLRRRITPTTAILPIVRTTTSNPYQTAAPSSRITQTTGIFPMVRTTTSTPSQTAFGSRSTPTAAIFPIFWTTTSTAPPTRASSRITPATTARPIDTTTTFTVVRTTLGTESTPTTSSPPIRTTTSSTTRTTPRPTSSSTMTPRTLPPTTSHRRPEYGHYDKPHLREHPHRHHHVNHHHRIHPYYIPSTTTSTAPPRIHITTNKIPDPSIDRSRIGIHRPPLKESVRHDVSRNEASIHVPKFPDPAPPFRSPFPHHHYTTSSSTTTSTTPPPEKDDVTIVTALMDIGRGDWDRYRRPLEQYHLFMENLLSLQNYMVIFTDISSYSFIHKYRKNMGEMHRTKIHLITLNDLPLARHLDAASKIIEDEHRNDKLWRSIWDPAMKDHPEARSAEYDVLVNSKTYFLYNATIEDPFSTEFFVWIDAGYGHGNQSVFPYNNKWKPHFPSNKISLIKLTPVHDSISGYNIGSLYRRNWSVISGGFVAGDKRSIGQLYTLVHRKFIELTYHNKVDDDQTVLVLVINSYPQLFSITHGDWFDAFRLFSSDQSQYG</sequence>
<evidence type="ECO:0000313" key="4">
    <source>
        <dbReference type="WBParaSite" id="HCON_00147560-00001"/>
    </source>
</evidence>
<feature type="region of interest" description="Disordered" evidence="1">
    <location>
        <begin position="338"/>
        <end position="375"/>
    </location>
</feature>
<dbReference type="NCBIfam" id="TIGR02192">
    <property type="entry name" value="HtrL_YibB"/>
    <property type="match status" value="1"/>
</dbReference>
<dbReference type="OrthoDB" id="411632at2759"/>
<organism evidence="3 4">
    <name type="scientific">Haemonchus contortus</name>
    <name type="common">Barber pole worm</name>
    <dbReference type="NCBI Taxonomy" id="6289"/>
    <lineage>
        <taxon>Eukaryota</taxon>
        <taxon>Metazoa</taxon>
        <taxon>Ecdysozoa</taxon>
        <taxon>Nematoda</taxon>
        <taxon>Chromadorea</taxon>
        <taxon>Rhabditida</taxon>
        <taxon>Rhabditina</taxon>
        <taxon>Rhabditomorpha</taxon>
        <taxon>Strongyloidea</taxon>
        <taxon>Trichostrongylidae</taxon>
        <taxon>Haemonchus</taxon>
    </lineage>
</organism>
<feature type="transmembrane region" description="Helical" evidence="2">
    <location>
        <begin position="6"/>
        <end position="31"/>
    </location>
</feature>
<keyword evidence="2" id="KW-0472">Membrane</keyword>
<dbReference type="InterPro" id="IPR011735">
    <property type="entry name" value="WlaTC/HtrL_glycosyltransf"/>
</dbReference>
<evidence type="ECO:0000313" key="3">
    <source>
        <dbReference type="Proteomes" id="UP000025227"/>
    </source>
</evidence>
<protein>
    <submittedName>
        <fullName evidence="4">VWFA domain-containing protein</fullName>
    </submittedName>
</protein>
<feature type="region of interest" description="Disordered" evidence="1">
    <location>
        <begin position="206"/>
        <end position="268"/>
    </location>
</feature>
<feature type="compositionally biased region" description="Low complexity" evidence="1">
    <location>
        <begin position="360"/>
        <end position="369"/>
    </location>
</feature>
<keyword evidence="2" id="KW-0812">Transmembrane</keyword>
<feature type="compositionally biased region" description="Pro residues" evidence="1">
    <location>
        <begin position="343"/>
        <end position="352"/>
    </location>
</feature>
<dbReference type="WBParaSite" id="HCON_00147560-00001">
    <property type="protein sequence ID" value="HCON_00147560-00001"/>
    <property type="gene ID" value="HCON_00147560"/>
</dbReference>
<keyword evidence="3" id="KW-1185">Reference proteome</keyword>
<feature type="compositionally biased region" description="Basic and acidic residues" evidence="1">
    <location>
        <begin position="254"/>
        <end position="267"/>
    </location>
</feature>
<dbReference type="AlphaFoldDB" id="A0A6F7Q3I6"/>
<evidence type="ECO:0000256" key="1">
    <source>
        <dbReference type="SAM" id="MobiDB-lite"/>
    </source>
</evidence>
<proteinExistence type="predicted"/>
<name>A0A6F7Q3I6_HAECO</name>
<dbReference type="Proteomes" id="UP000025227">
    <property type="component" value="Unplaced"/>
</dbReference>